<dbReference type="Proteomes" id="UP000295416">
    <property type="component" value="Unassembled WGS sequence"/>
</dbReference>
<dbReference type="GO" id="GO:0006355">
    <property type="term" value="P:regulation of DNA-templated transcription"/>
    <property type="evidence" value="ECO:0007669"/>
    <property type="project" value="InterPro"/>
</dbReference>
<dbReference type="InterPro" id="IPR050661">
    <property type="entry name" value="BglG_antiterminators"/>
</dbReference>
<evidence type="ECO:0000256" key="1">
    <source>
        <dbReference type="ARBA" id="ARBA00022737"/>
    </source>
</evidence>
<sequence>MNMKIKKIFNNNVALTEDLNQTEMVVMGKGLSFQKKVGDEIDTEKIEKTFITPSESFADKLSELFDDIPYDIMALSKDIIDMANRELHTELNDSLYLSLSDHIHFAVTRSKNGLPIKNALMWEVQKFYKAEHRVARKALDMIKVRTGVSLPEDEAASIALHLFNARQDSSGMEETMAMTNIVSSVTSIVKYHYGIAFEEESMNYSRFITHLRYFAYRMLRGELNNDHNDALYKQVKMQYPKAYDCAKKVQAYLNNQYNVEMTKDELAYFMIHIHRVSSREKS</sequence>
<dbReference type="SUPFAM" id="SSF63520">
    <property type="entry name" value="PTS-regulatory domain, PRD"/>
    <property type="match status" value="2"/>
</dbReference>
<organism evidence="3 4">
    <name type="scientific">Scopulibacillus darangshiensis</name>
    <dbReference type="NCBI Taxonomy" id="442528"/>
    <lineage>
        <taxon>Bacteria</taxon>
        <taxon>Bacillati</taxon>
        <taxon>Bacillota</taxon>
        <taxon>Bacilli</taxon>
        <taxon>Bacillales</taxon>
        <taxon>Sporolactobacillaceae</taxon>
        <taxon>Scopulibacillus</taxon>
    </lineage>
</organism>
<dbReference type="Pfam" id="PF03123">
    <property type="entry name" value="CAT_RBD"/>
    <property type="match status" value="1"/>
</dbReference>
<protein>
    <submittedName>
        <fullName evidence="3">BglG family transcriptional antiterminator</fullName>
    </submittedName>
</protein>
<dbReference type="Pfam" id="PF00874">
    <property type="entry name" value="PRD"/>
    <property type="match status" value="2"/>
</dbReference>
<dbReference type="PROSITE" id="PS51372">
    <property type="entry name" value="PRD_2"/>
    <property type="match status" value="2"/>
</dbReference>
<dbReference type="InterPro" id="IPR004341">
    <property type="entry name" value="CAT_RNA-bd_dom"/>
</dbReference>
<dbReference type="SUPFAM" id="SSF50151">
    <property type="entry name" value="SacY-like RNA-binding domain"/>
    <property type="match status" value="1"/>
</dbReference>
<dbReference type="SMART" id="SM01061">
    <property type="entry name" value="CAT_RBD"/>
    <property type="match status" value="1"/>
</dbReference>
<comment type="caution">
    <text evidence="3">The sequence shown here is derived from an EMBL/GenBank/DDBJ whole genome shotgun (WGS) entry which is preliminary data.</text>
</comment>
<reference evidence="3 4" key="1">
    <citation type="submission" date="2019-03" db="EMBL/GenBank/DDBJ databases">
        <title>Genomic Encyclopedia of Type Strains, Phase IV (KMG-IV): sequencing the most valuable type-strain genomes for metagenomic binning, comparative biology and taxonomic classification.</title>
        <authorList>
            <person name="Goeker M."/>
        </authorList>
    </citation>
    <scope>NUCLEOTIDE SEQUENCE [LARGE SCALE GENOMIC DNA]</scope>
    <source>
        <strain evidence="3 4">DSM 19377</strain>
    </source>
</reference>
<dbReference type="PANTHER" id="PTHR30185:SF15">
    <property type="entry name" value="CRYPTIC BETA-GLUCOSIDE BGL OPERON ANTITERMINATOR"/>
    <property type="match status" value="1"/>
</dbReference>
<name>A0A4R2NJ79_9BACL</name>
<evidence type="ECO:0000313" key="3">
    <source>
        <dbReference type="EMBL" id="TCP21507.1"/>
    </source>
</evidence>
<dbReference type="PANTHER" id="PTHR30185">
    <property type="entry name" value="CRYPTIC BETA-GLUCOSIDE BGL OPERON ANTITERMINATOR"/>
    <property type="match status" value="1"/>
</dbReference>
<accession>A0A4R2NJ79</accession>
<dbReference type="AlphaFoldDB" id="A0A4R2NJ79"/>
<dbReference type="EMBL" id="SLXK01000042">
    <property type="protein sequence ID" value="TCP21507.1"/>
    <property type="molecule type" value="Genomic_DNA"/>
</dbReference>
<proteinExistence type="predicted"/>
<evidence type="ECO:0000313" key="4">
    <source>
        <dbReference type="Proteomes" id="UP000295416"/>
    </source>
</evidence>
<dbReference type="InterPro" id="IPR036650">
    <property type="entry name" value="CAT_RNA-bd_dom_sf"/>
</dbReference>
<dbReference type="GO" id="GO:0003723">
    <property type="term" value="F:RNA binding"/>
    <property type="evidence" value="ECO:0007669"/>
    <property type="project" value="InterPro"/>
</dbReference>
<gene>
    <name evidence="3" type="ORF">EV207_14228</name>
</gene>
<keyword evidence="1" id="KW-0677">Repeat</keyword>
<dbReference type="Gene3D" id="2.30.24.10">
    <property type="entry name" value="CAT RNA-binding domain"/>
    <property type="match status" value="1"/>
</dbReference>
<dbReference type="InterPro" id="IPR011608">
    <property type="entry name" value="PRD"/>
</dbReference>
<keyword evidence="4" id="KW-1185">Reference proteome</keyword>
<evidence type="ECO:0000259" key="2">
    <source>
        <dbReference type="PROSITE" id="PS51372"/>
    </source>
</evidence>
<feature type="domain" description="PRD" evidence="2">
    <location>
        <begin position="173"/>
        <end position="282"/>
    </location>
</feature>
<dbReference type="InterPro" id="IPR036634">
    <property type="entry name" value="PRD_sf"/>
</dbReference>
<dbReference type="NCBIfam" id="NF046042">
    <property type="entry name" value="LicT"/>
    <property type="match status" value="1"/>
</dbReference>
<feature type="domain" description="PRD" evidence="2">
    <location>
        <begin position="67"/>
        <end position="172"/>
    </location>
</feature>
<dbReference type="Gene3D" id="1.10.1790.10">
    <property type="entry name" value="PRD domain"/>
    <property type="match status" value="2"/>
</dbReference>